<feature type="domain" description="C1q" evidence="5">
    <location>
        <begin position="127"/>
        <end position="261"/>
    </location>
</feature>
<dbReference type="InterPro" id="IPR008983">
    <property type="entry name" value="Tumour_necrosis_fac-like_dom"/>
</dbReference>
<dbReference type="PRINTS" id="PR00007">
    <property type="entry name" value="COMPLEMNTC1Q"/>
</dbReference>
<evidence type="ECO:0000259" key="5">
    <source>
        <dbReference type="PROSITE" id="PS50871"/>
    </source>
</evidence>
<dbReference type="Gene3D" id="2.60.120.40">
    <property type="match status" value="1"/>
</dbReference>
<evidence type="ECO:0000313" key="7">
    <source>
        <dbReference type="RefSeq" id="XP_022294187.1"/>
    </source>
</evidence>
<evidence type="ECO:0000256" key="2">
    <source>
        <dbReference type="ARBA" id="ARBA00022525"/>
    </source>
</evidence>
<dbReference type="InterPro" id="IPR001073">
    <property type="entry name" value="C1q_dom"/>
</dbReference>
<evidence type="ECO:0000313" key="6">
    <source>
        <dbReference type="Proteomes" id="UP000694844"/>
    </source>
</evidence>
<keyword evidence="2" id="KW-0964">Secreted</keyword>
<dbReference type="GO" id="GO:0005576">
    <property type="term" value="C:extracellular region"/>
    <property type="evidence" value="ECO:0007669"/>
    <property type="project" value="UniProtKB-SubCell"/>
</dbReference>
<organism evidence="6 7">
    <name type="scientific">Crassostrea virginica</name>
    <name type="common">Eastern oyster</name>
    <dbReference type="NCBI Taxonomy" id="6565"/>
    <lineage>
        <taxon>Eukaryota</taxon>
        <taxon>Metazoa</taxon>
        <taxon>Spiralia</taxon>
        <taxon>Lophotrochozoa</taxon>
        <taxon>Mollusca</taxon>
        <taxon>Bivalvia</taxon>
        <taxon>Autobranchia</taxon>
        <taxon>Pteriomorphia</taxon>
        <taxon>Ostreida</taxon>
        <taxon>Ostreoidea</taxon>
        <taxon>Ostreidae</taxon>
        <taxon>Crassostrea</taxon>
    </lineage>
</organism>
<dbReference type="AlphaFoldDB" id="A0A8B8ARX7"/>
<feature type="chain" id="PRO_5034924190" evidence="4">
    <location>
        <begin position="20"/>
        <end position="261"/>
    </location>
</feature>
<name>A0A8B8ARX7_CRAVI</name>
<dbReference type="SUPFAM" id="SSF49842">
    <property type="entry name" value="TNF-like"/>
    <property type="match status" value="1"/>
</dbReference>
<sequence>MEFIVFLLFGIYFTNFVAGMDRNMNLSDDSLISQQTQIDFLVQKVSELSHTLELQGFEIDDLRKENQDLIQTVSEMKRTHCPSQAVTKDSGNKADINLEGNSARQHPGIIRKERLLVPLPQTTTPLPKENVIAFYAYMSGDFPNPGASHTLIYDTVITNEGNGYHSATGSFIAPQTGFYVFSWTMRLANGEYHRAELVHNHKVMGVAYLYAPTGDHMVSDVVVFHVNQGDDVFVRTQTGANNGDIESGFGGRSSFTGWKLN</sequence>
<dbReference type="PANTHER" id="PTHR22923:SF116">
    <property type="entry name" value="C1Q DOMAIN-CONTAINING PROTEIN"/>
    <property type="match status" value="1"/>
</dbReference>
<dbReference type="OrthoDB" id="6151356at2759"/>
<dbReference type="PANTHER" id="PTHR22923">
    <property type="entry name" value="CEREBELLIN-RELATED"/>
    <property type="match status" value="1"/>
</dbReference>
<accession>A0A8B8ARX7</accession>
<evidence type="ECO:0000256" key="4">
    <source>
        <dbReference type="SAM" id="SignalP"/>
    </source>
</evidence>
<comment type="subcellular location">
    <subcellularLocation>
        <location evidence="1">Secreted</location>
    </subcellularLocation>
</comment>
<evidence type="ECO:0000256" key="1">
    <source>
        <dbReference type="ARBA" id="ARBA00004613"/>
    </source>
</evidence>
<dbReference type="PROSITE" id="PS50871">
    <property type="entry name" value="C1Q"/>
    <property type="match status" value="1"/>
</dbReference>
<keyword evidence="3 4" id="KW-0732">Signal</keyword>
<dbReference type="KEGG" id="cvn:111104491"/>
<dbReference type="RefSeq" id="XP_022294187.1">
    <property type="nucleotide sequence ID" value="XM_022438479.1"/>
</dbReference>
<protein>
    <submittedName>
        <fullName evidence="7">Uncharacterized protein LOC111104491 isoform X1</fullName>
    </submittedName>
</protein>
<dbReference type="GeneID" id="111104491"/>
<reference evidence="7" key="1">
    <citation type="submission" date="2025-08" db="UniProtKB">
        <authorList>
            <consortium name="RefSeq"/>
        </authorList>
    </citation>
    <scope>IDENTIFICATION</scope>
    <source>
        <tissue evidence="7">Whole sample</tissue>
    </source>
</reference>
<proteinExistence type="predicted"/>
<feature type="signal peptide" evidence="4">
    <location>
        <begin position="1"/>
        <end position="19"/>
    </location>
</feature>
<dbReference type="Proteomes" id="UP000694844">
    <property type="component" value="Chromosome 7"/>
</dbReference>
<dbReference type="InterPro" id="IPR050822">
    <property type="entry name" value="Cerebellin_Synaptic_Org"/>
</dbReference>
<keyword evidence="6" id="KW-1185">Reference proteome</keyword>
<dbReference type="Pfam" id="PF00386">
    <property type="entry name" value="C1q"/>
    <property type="match status" value="1"/>
</dbReference>
<evidence type="ECO:0000256" key="3">
    <source>
        <dbReference type="ARBA" id="ARBA00022729"/>
    </source>
</evidence>
<dbReference type="SMART" id="SM00110">
    <property type="entry name" value="C1Q"/>
    <property type="match status" value="1"/>
</dbReference>
<gene>
    <name evidence="7" type="primary">LOC111104491</name>
</gene>